<dbReference type="InterPro" id="IPR052902">
    <property type="entry name" value="ABC-2_transporter"/>
</dbReference>
<evidence type="ECO:0000313" key="8">
    <source>
        <dbReference type="EMBL" id="EKX92565.1"/>
    </source>
</evidence>
<keyword evidence="6" id="KW-0813">Transport</keyword>
<feature type="transmembrane region" description="Helical" evidence="6">
    <location>
        <begin position="60"/>
        <end position="79"/>
    </location>
</feature>
<evidence type="ECO:0000256" key="4">
    <source>
        <dbReference type="ARBA" id="ARBA00023136"/>
    </source>
</evidence>
<comment type="similarity">
    <text evidence="6">Belongs to the ABC-2 integral membrane protein family.</text>
</comment>
<comment type="caution">
    <text evidence="8">The sequence shown here is derived from an EMBL/GenBank/DDBJ whole genome shotgun (WGS) entry which is preliminary data.</text>
</comment>
<dbReference type="GO" id="GO:0046677">
    <property type="term" value="P:response to antibiotic"/>
    <property type="evidence" value="ECO:0007669"/>
    <property type="project" value="UniProtKB-KW"/>
</dbReference>
<dbReference type="Proteomes" id="UP000010445">
    <property type="component" value="Unassembled WGS sequence"/>
</dbReference>
<dbReference type="STRING" id="1035195.HMPREF9997_00232"/>
<dbReference type="HOGENOM" id="CLU_039483_4_1_11"/>
<gene>
    <name evidence="8" type="ORF">HMPREF9997_00232</name>
</gene>
<keyword evidence="9" id="KW-1185">Reference proteome</keyword>
<dbReference type="InterPro" id="IPR000412">
    <property type="entry name" value="ABC_2_transport"/>
</dbReference>
<name>L1MND4_9CORY</name>
<feature type="transmembrane region" description="Helical" evidence="6">
    <location>
        <begin position="100"/>
        <end position="129"/>
    </location>
</feature>
<dbReference type="GO" id="GO:0043190">
    <property type="term" value="C:ATP-binding cassette (ABC) transporter complex"/>
    <property type="evidence" value="ECO:0007669"/>
    <property type="project" value="InterPro"/>
</dbReference>
<dbReference type="InterPro" id="IPR047817">
    <property type="entry name" value="ABC2_TM_bact-type"/>
</dbReference>
<evidence type="ECO:0000256" key="5">
    <source>
        <dbReference type="ARBA" id="ARBA00023251"/>
    </source>
</evidence>
<keyword evidence="5" id="KW-0046">Antibiotic resistance</keyword>
<dbReference type="PROSITE" id="PS51012">
    <property type="entry name" value="ABC_TM2"/>
    <property type="match status" value="1"/>
</dbReference>
<evidence type="ECO:0000313" key="9">
    <source>
        <dbReference type="Proteomes" id="UP000010445"/>
    </source>
</evidence>
<evidence type="ECO:0000256" key="3">
    <source>
        <dbReference type="ARBA" id="ARBA00022989"/>
    </source>
</evidence>
<keyword evidence="3 6" id="KW-1133">Transmembrane helix</keyword>
<dbReference type="AlphaFoldDB" id="L1MND4"/>
<dbReference type="eggNOG" id="COG0842">
    <property type="taxonomic scope" value="Bacteria"/>
</dbReference>
<reference evidence="8 9" key="1">
    <citation type="submission" date="2012-05" db="EMBL/GenBank/DDBJ databases">
        <authorList>
            <person name="Weinstock G."/>
            <person name="Sodergren E."/>
            <person name="Lobos E.A."/>
            <person name="Fulton L."/>
            <person name="Fulton R."/>
            <person name="Courtney L."/>
            <person name="Fronick C."/>
            <person name="O'Laughlin M."/>
            <person name="Godfrey J."/>
            <person name="Wilson R.M."/>
            <person name="Miner T."/>
            <person name="Farmer C."/>
            <person name="Delehaunty K."/>
            <person name="Cordes M."/>
            <person name="Minx P."/>
            <person name="Tomlinson C."/>
            <person name="Chen J."/>
            <person name="Wollam A."/>
            <person name="Pepin K.H."/>
            <person name="Bhonagiri V."/>
            <person name="Zhang X."/>
            <person name="Suruliraj S."/>
            <person name="Warren W."/>
            <person name="Mitreva M."/>
            <person name="Mardis E.R."/>
            <person name="Wilson R.K."/>
        </authorList>
    </citation>
    <scope>NUCLEOTIDE SEQUENCE [LARGE SCALE GENOMIC DNA]</scope>
    <source>
        <strain evidence="8 9">F0235</strain>
    </source>
</reference>
<feature type="transmembrane region" description="Helical" evidence="6">
    <location>
        <begin position="20"/>
        <end position="40"/>
    </location>
</feature>
<dbReference type="Pfam" id="PF01061">
    <property type="entry name" value="ABC2_membrane"/>
    <property type="match status" value="1"/>
</dbReference>
<feature type="domain" description="ABC transmembrane type-2" evidence="7">
    <location>
        <begin position="20"/>
        <end position="247"/>
    </location>
</feature>
<evidence type="ECO:0000256" key="2">
    <source>
        <dbReference type="ARBA" id="ARBA00022692"/>
    </source>
</evidence>
<dbReference type="PRINTS" id="PR00164">
    <property type="entry name" value="ABC2TRNSPORT"/>
</dbReference>
<protein>
    <recommendedName>
        <fullName evidence="6">Transport permease protein</fullName>
    </recommendedName>
</protein>
<feature type="transmembrane region" description="Helical" evidence="6">
    <location>
        <begin position="222"/>
        <end position="244"/>
    </location>
</feature>
<dbReference type="InterPro" id="IPR013525">
    <property type="entry name" value="ABC2_TM"/>
</dbReference>
<dbReference type="PANTHER" id="PTHR43027:SF2">
    <property type="entry name" value="TRANSPORT PERMEASE PROTEIN"/>
    <property type="match status" value="1"/>
</dbReference>
<feature type="transmembrane region" description="Helical" evidence="6">
    <location>
        <begin position="163"/>
        <end position="185"/>
    </location>
</feature>
<keyword evidence="4 6" id="KW-0472">Membrane</keyword>
<sequence>MRAYRTLVITLARSMLREPVGLFFTLIFPPLLVAILGTIFGNDPTPQFDGKGFVDATLPAMSSLVVAIMGILMLPVMQLQLRESGALARLRATPLKSWTYVAADVTVHFLVGMNGVVLALVVGMLVFGVQAQGSVLLVLVAGACGLIAFLALGYTLAAVYPSAAAATGIGNGVMIVLMITSGAFIPMEALPSGVRHATQFSPLRHLVELMQGLWAGHAWSDYGVATTVLLGMIVIFGALGARLFKWG</sequence>
<accession>L1MND4</accession>
<dbReference type="PATRIC" id="fig|1035195.3.peg.220"/>
<evidence type="ECO:0000256" key="1">
    <source>
        <dbReference type="ARBA" id="ARBA00004141"/>
    </source>
</evidence>
<feature type="transmembrane region" description="Helical" evidence="6">
    <location>
        <begin position="135"/>
        <end position="156"/>
    </location>
</feature>
<dbReference type="GO" id="GO:0140359">
    <property type="term" value="F:ABC-type transporter activity"/>
    <property type="evidence" value="ECO:0007669"/>
    <property type="project" value="InterPro"/>
</dbReference>
<dbReference type="RefSeq" id="WP_006061928.1">
    <property type="nucleotide sequence ID" value="NZ_KB290821.1"/>
</dbReference>
<dbReference type="PIRSF" id="PIRSF006648">
    <property type="entry name" value="DrrB"/>
    <property type="match status" value="1"/>
</dbReference>
<keyword evidence="6" id="KW-1003">Cell membrane</keyword>
<evidence type="ECO:0000256" key="6">
    <source>
        <dbReference type="RuleBase" id="RU361157"/>
    </source>
</evidence>
<organism evidence="8 9">
    <name type="scientific">Corynebacterium durum F0235</name>
    <dbReference type="NCBI Taxonomy" id="1035195"/>
    <lineage>
        <taxon>Bacteria</taxon>
        <taxon>Bacillati</taxon>
        <taxon>Actinomycetota</taxon>
        <taxon>Actinomycetes</taxon>
        <taxon>Mycobacteriales</taxon>
        <taxon>Corynebacteriaceae</taxon>
        <taxon>Corynebacterium</taxon>
    </lineage>
</organism>
<keyword evidence="2 6" id="KW-0812">Transmembrane</keyword>
<dbReference type="OrthoDB" id="9778589at2"/>
<comment type="subcellular location">
    <subcellularLocation>
        <location evidence="6">Cell membrane</location>
        <topology evidence="6">Multi-pass membrane protein</topology>
    </subcellularLocation>
    <subcellularLocation>
        <location evidence="1">Membrane</location>
        <topology evidence="1">Multi-pass membrane protein</topology>
    </subcellularLocation>
</comment>
<dbReference type="EMBL" id="AMEM01000005">
    <property type="protein sequence ID" value="EKX92565.1"/>
    <property type="molecule type" value="Genomic_DNA"/>
</dbReference>
<evidence type="ECO:0000259" key="7">
    <source>
        <dbReference type="PROSITE" id="PS51012"/>
    </source>
</evidence>
<dbReference type="PANTHER" id="PTHR43027">
    <property type="entry name" value="DOXORUBICIN RESISTANCE ABC TRANSPORTER PERMEASE PROTEIN DRRC-RELATED"/>
    <property type="match status" value="1"/>
</dbReference>
<proteinExistence type="inferred from homology"/>